<dbReference type="RefSeq" id="WP_141191400.1">
    <property type="nucleotide sequence ID" value="NZ_JBHUMR010000014.1"/>
</dbReference>
<keyword evidence="1" id="KW-1133">Transmembrane helix</keyword>
<feature type="transmembrane region" description="Helical" evidence="1">
    <location>
        <begin position="127"/>
        <end position="148"/>
    </location>
</feature>
<keyword evidence="1" id="KW-0472">Membrane</keyword>
<dbReference type="Pfam" id="PF11085">
    <property type="entry name" value="YqhR"/>
    <property type="match status" value="1"/>
</dbReference>
<sequence length="163" mass="18375">MPETSGKEDKQGKSLGRIAIIGFFAGLIWGLVGFVEKYLNFSKVGPSLILKPWALGDWKNHLLGEFIGILLICLLSIFLALLYKVTLAKIKSIWMSVLFGFFLWVLVFYVFQPWIPGLETVRELGKNTITTTLCLYILYGLFLGYSVSFEVDSSKDSKAYSNK</sequence>
<feature type="transmembrane region" description="Helical" evidence="1">
    <location>
        <begin position="94"/>
        <end position="115"/>
    </location>
</feature>
<comment type="caution">
    <text evidence="2">The sequence shown here is derived from an EMBL/GenBank/DDBJ whole genome shotgun (WGS) entry which is preliminary data.</text>
</comment>
<name>A0ABW5PUB1_9BACI</name>
<organism evidence="2 3">
    <name type="scientific">Terrilactibacillus laevilacticus</name>
    <dbReference type="NCBI Taxonomy" id="1380157"/>
    <lineage>
        <taxon>Bacteria</taxon>
        <taxon>Bacillati</taxon>
        <taxon>Bacillota</taxon>
        <taxon>Bacilli</taxon>
        <taxon>Bacillales</taxon>
        <taxon>Bacillaceae</taxon>
        <taxon>Terrilactibacillus</taxon>
    </lineage>
</organism>
<dbReference type="EMBL" id="JBHUMR010000014">
    <property type="protein sequence ID" value="MFD2618332.1"/>
    <property type="molecule type" value="Genomic_DNA"/>
</dbReference>
<keyword evidence="3" id="KW-1185">Reference proteome</keyword>
<protein>
    <submittedName>
        <fullName evidence="2">YqhR family membrane protein</fullName>
    </submittedName>
</protein>
<dbReference type="Proteomes" id="UP001597458">
    <property type="component" value="Unassembled WGS sequence"/>
</dbReference>
<feature type="transmembrane region" description="Helical" evidence="1">
    <location>
        <begin position="15"/>
        <end position="35"/>
    </location>
</feature>
<evidence type="ECO:0000256" key="1">
    <source>
        <dbReference type="SAM" id="Phobius"/>
    </source>
</evidence>
<dbReference type="InterPro" id="IPR024563">
    <property type="entry name" value="YqhR"/>
</dbReference>
<proteinExistence type="predicted"/>
<accession>A0ABW5PUB1</accession>
<keyword evidence="1" id="KW-0812">Transmembrane</keyword>
<evidence type="ECO:0000313" key="3">
    <source>
        <dbReference type="Proteomes" id="UP001597458"/>
    </source>
</evidence>
<feature type="transmembrane region" description="Helical" evidence="1">
    <location>
        <begin position="62"/>
        <end position="82"/>
    </location>
</feature>
<gene>
    <name evidence="2" type="ORF">ACFSTF_13560</name>
</gene>
<evidence type="ECO:0000313" key="2">
    <source>
        <dbReference type="EMBL" id="MFD2618332.1"/>
    </source>
</evidence>
<reference evidence="3" key="1">
    <citation type="journal article" date="2019" name="Int. J. Syst. Evol. Microbiol.">
        <title>The Global Catalogue of Microorganisms (GCM) 10K type strain sequencing project: providing services to taxonomists for standard genome sequencing and annotation.</title>
        <authorList>
            <consortium name="The Broad Institute Genomics Platform"/>
            <consortium name="The Broad Institute Genome Sequencing Center for Infectious Disease"/>
            <person name="Wu L."/>
            <person name="Ma J."/>
        </authorList>
    </citation>
    <scope>NUCLEOTIDE SEQUENCE [LARGE SCALE GENOMIC DNA]</scope>
    <source>
        <strain evidence="3">TISTR 2241</strain>
    </source>
</reference>